<dbReference type="Gene3D" id="2.40.170.20">
    <property type="entry name" value="TonB-dependent receptor, beta-barrel domain"/>
    <property type="match status" value="1"/>
</dbReference>
<dbReference type="InterPro" id="IPR037066">
    <property type="entry name" value="Plug_dom_sf"/>
</dbReference>
<comment type="similarity">
    <text evidence="7">Belongs to the TonB-dependent receptor family.</text>
</comment>
<evidence type="ECO:0000256" key="3">
    <source>
        <dbReference type="ARBA" id="ARBA00022452"/>
    </source>
</evidence>
<feature type="domain" description="TonB-dependent receptor plug" evidence="9">
    <location>
        <begin position="121"/>
        <end position="225"/>
    </location>
</feature>
<keyword evidence="11" id="KW-1185">Reference proteome</keyword>
<dbReference type="NCBIfam" id="TIGR04057">
    <property type="entry name" value="SusC_RagA_signa"/>
    <property type="match status" value="1"/>
</dbReference>
<evidence type="ECO:0000256" key="2">
    <source>
        <dbReference type="ARBA" id="ARBA00022448"/>
    </source>
</evidence>
<dbReference type="NCBIfam" id="TIGR04056">
    <property type="entry name" value="OMP_RagA_SusC"/>
    <property type="match status" value="1"/>
</dbReference>
<sequence>MKSKFTWILTLCLAFFIQFSFAQEKTVSGTVTSKSDQMTMPGVNVVVQGTSRGVQTDFNGEFSIKASVGERLVISIVGSKPVTVVVGAQNRINVQLEDDTTVLENVIVEGYNVTKTKAKSNVASVTVSSKTIEGRPNASFIQTLQAQVSGLNITSGTGQPGGNSQIIIRGTGSINGKVEPLFVIDGIPLNSDNFRSINPDDIESVSVLKDAGATSIYGNRGANGVIIVKTKKGSFDSALSVKYSSTTGFSTLQKTKYNLMNSQELLTTERAYGRGRGFTTGPNGGPMTDAQIAAAPNTDWNDYFFRTGVTQNQVLSLSAGGKNMTSFTSLGYFDQQGILKGSDLKRFSFRSNISGKSNNEKLTYSTTTSINFSRRNEANAIGTGGVNQNYVLGANNSAPYITPSEYSTSAQLFADYGTQGGTLLLTPLFLIDKLKTFENRIDELKGLINIEGGYKITKDLSIGTSIALDYTQQNLYTWQSPGAFNSLLFAGAATAPEFEDQLFERDAAITSNTRLNYNRTFNEKHTVNAGAYVEYIKAHRNGFNFRQRGLNPKTTSPGAGTGYILDGPTNDRFVPTIGAFKQETGLFSYFGTADYDYDSKYGFGATVRRDASSRFAGDNRWGTFYSLSGRWNIDKEAFMQGSVINALKLRGSYGTSGNQDVLNGTYLALNNTRELYTTGVGYNGTQSFILSQLAVPDLRWETTAQANIGLDFEVFKGRLSGSFDVYRKKTTDLFIPVPLSAVNATGTINANFGALENKGVEATLNYDLIKSASGFNLTLNFNGAYNKNTILDIAGTTGLIDNGTTVIQEGVTIDEFFLTRYQGVNPANGNLLFLNAAGEVTENPNPTVDRVLTGKSRIPLYQGGFGFDSSYKGFFLTTNFSYAAKVYRIDFDLQGLQNPTNNVGVFNVSADLLNAWTVDNRVTDIPALRAANYAAQNNSDRYLVDASYVRLRFASFGYDVPKKLLDKTPFKTVKAFVQGENLVTFSKWRGWDAESPRTADQYQYPTPKIVSVGLQLEF</sequence>
<dbReference type="InterPro" id="IPR008969">
    <property type="entry name" value="CarboxyPept-like_regulatory"/>
</dbReference>
<dbReference type="Gene3D" id="2.170.130.10">
    <property type="entry name" value="TonB-dependent receptor, plug domain"/>
    <property type="match status" value="1"/>
</dbReference>
<organism evidence="10 11">
    <name type="scientific">Flavobacterium ranwuense</name>
    <dbReference type="NCBI Taxonomy" id="2541725"/>
    <lineage>
        <taxon>Bacteria</taxon>
        <taxon>Pseudomonadati</taxon>
        <taxon>Bacteroidota</taxon>
        <taxon>Flavobacteriia</taxon>
        <taxon>Flavobacteriales</taxon>
        <taxon>Flavobacteriaceae</taxon>
        <taxon>Flavobacterium</taxon>
    </lineage>
</organism>
<keyword evidence="5 7" id="KW-0472">Membrane</keyword>
<evidence type="ECO:0000256" key="4">
    <source>
        <dbReference type="ARBA" id="ARBA00022692"/>
    </source>
</evidence>
<dbReference type="InterPro" id="IPR023997">
    <property type="entry name" value="TonB-dep_OMP_SusC/RagA_CS"/>
</dbReference>
<dbReference type="Proteomes" id="UP000294685">
    <property type="component" value="Unassembled WGS sequence"/>
</dbReference>
<keyword evidence="3 7" id="KW-1134">Transmembrane beta strand</keyword>
<evidence type="ECO:0000256" key="5">
    <source>
        <dbReference type="ARBA" id="ARBA00023136"/>
    </source>
</evidence>
<evidence type="ECO:0000313" key="11">
    <source>
        <dbReference type="Proteomes" id="UP000294685"/>
    </source>
</evidence>
<evidence type="ECO:0000259" key="9">
    <source>
        <dbReference type="Pfam" id="PF07715"/>
    </source>
</evidence>
<keyword evidence="2 7" id="KW-0813">Transport</keyword>
<keyword evidence="8" id="KW-0732">Signal</keyword>
<feature type="signal peptide" evidence="8">
    <location>
        <begin position="1"/>
        <end position="22"/>
    </location>
</feature>
<name>A0ABY2DT82_9FLAO</name>
<dbReference type="SUPFAM" id="SSF56935">
    <property type="entry name" value="Porins"/>
    <property type="match status" value="1"/>
</dbReference>
<protein>
    <submittedName>
        <fullName evidence="10">SusC/RagA family TonB-linked outer membrane protein</fullName>
    </submittedName>
</protein>
<dbReference type="RefSeq" id="WP_132070433.1">
    <property type="nucleotide sequence ID" value="NZ_SMLH01000003.1"/>
</dbReference>
<dbReference type="Gene3D" id="2.60.40.1120">
    <property type="entry name" value="Carboxypeptidase-like, regulatory domain"/>
    <property type="match status" value="1"/>
</dbReference>
<evidence type="ECO:0000256" key="7">
    <source>
        <dbReference type="PROSITE-ProRule" id="PRU01360"/>
    </source>
</evidence>
<comment type="subcellular location">
    <subcellularLocation>
        <location evidence="1 7">Cell outer membrane</location>
        <topology evidence="1 7">Multi-pass membrane protein</topology>
    </subcellularLocation>
</comment>
<proteinExistence type="inferred from homology"/>
<dbReference type="InterPro" id="IPR012910">
    <property type="entry name" value="Plug_dom"/>
</dbReference>
<evidence type="ECO:0000256" key="1">
    <source>
        <dbReference type="ARBA" id="ARBA00004571"/>
    </source>
</evidence>
<reference evidence="10 11" key="1">
    <citation type="submission" date="2019-03" db="EMBL/GenBank/DDBJ databases">
        <title>Novel species of Flavobacterium.</title>
        <authorList>
            <person name="Liu Q."/>
            <person name="Xin Y.-H."/>
        </authorList>
    </citation>
    <scope>NUCLEOTIDE SEQUENCE [LARGE SCALE GENOMIC DNA]</scope>
    <source>
        <strain evidence="10 11">LB2P22</strain>
    </source>
</reference>
<evidence type="ECO:0000256" key="8">
    <source>
        <dbReference type="SAM" id="SignalP"/>
    </source>
</evidence>
<dbReference type="InterPro" id="IPR039426">
    <property type="entry name" value="TonB-dep_rcpt-like"/>
</dbReference>
<dbReference type="Pfam" id="PF13715">
    <property type="entry name" value="CarbopepD_reg_2"/>
    <property type="match status" value="1"/>
</dbReference>
<evidence type="ECO:0000313" key="10">
    <source>
        <dbReference type="EMBL" id="TDE29806.1"/>
    </source>
</evidence>
<dbReference type="InterPro" id="IPR023996">
    <property type="entry name" value="TonB-dep_OMP_SusC/RagA"/>
</dbReference>
<comment type="caution">
    <text evidence="10">The sequence shown here is derived from an EMBL/GenBank/DDBJ whole genome shotgun (WGS) entry which is preliminary data.</text>
</comment>
<gene>
    <name evidence="10" type="ORF">E0I61_07465</name>
</gene>
<dbReference type="EMBL" id="SMLH01000003">
    <property type="protein sequence ID" value="TDE29806.1"/>
    <property type="molecule type" value="Genomic_DNA"/>
</dbReference>
<keyword evidence="6 7" id="KW-0998">Cell outer membrane</keyword>
<dbReference type="Pfam" id="PF07715">
    <property type="entry name" value="Plug"/>
    <property type="match status" value="1"/>
</dbReference>
<dbReference type="InterPro" id="IPR036942">
    <property type="entry name" value="Beta-barrel_TonB_sf"/>
</dbReference>
<feature type="chain" id="PRO_5045109722" evidence="8">
    <location>
        <begin position="23"/>
        <end position="1018"/>
    </location>
</feature>
<dbReference type="SUPFAM" id="SSF49464">
    <property type="entry name" value="Carboxypeptidase regulatory domain-like"/>
    <property type="match status" value="1"/>
</dbReference>
<evidence type="ECO:0000256" key="6">
    <source>
        <dbReference type="ARBA" id="ARBA00023237"/>
    </source>
</evidence>
<accession>A0ABY2DT82</accession>
<keyword evidence="4 7" id="KW-0812">Transmembrane</keyword>
<dbReference type="PROSITE" id="PS52016">
    <property type="entry name" value="TONB_DEPENDENT_REC_3"/>
    <property type="match status" value="1"/>
</dbReference>